<evidence type="ECO:0000259" key="11">
    <source>
        <dbReference type="Pfam" id="PF01636"/>
    </source>
</evidence>
<dbReference type="PANTHER" id="PTHR33540:SF2">
    <property type="entry name" value="TRNA THREONYLCARBAMOYLADENOSINE BIOSYNTHESIS PROTEIN TSAE"/>
    <property type="match status" value="1"/>
</dbReference>
<gene>
    <name evidence="12" type="ORF">SAMN05216548_10562</name>
</gene>
<dbReference type="STRING" id="1855383.SAMN05216548_10562"/>
<dbReference type="SUPFAM" id="SSF56112">
    <property type="entry name" value="Protein kinase-like (PK-like)"/>
    <property type="match status" value="1"/>
</dbReference>
<reference evidence="12 13" key="1">
    <citation type="submission" date="2016-10" db="EMBL/GenBank/DDBJ databases">
        <authorList>
            <person name="de Groot N.N."/>
        </authorList>
    </citation>
    <scope>NUCLEOTIDE SEQUENCE [LARGE SCALE GENOMIC DNA]</scope>
    <source>
        <strain evidence="12 13">A52C2</strain>
    </source>
</reference>
<sequence length="498" mass="55089">MAHDFRTILEAHLPDEDATGRLAQDLATALLPGDLVLLSGDLGAGKTSFARALVRALAGDAEYEVPSPTFPIRVDYAFPRLKLAHVDLYRVAGPDEAEELGLEEVLEDGALVVEWPERFPDWPSARRLEIVLTPEGSGRNVAIAGGEHWQARLARSRAARRFLDAAGWIGAGRNPIVGDASSRAYERVRHDGRVAILMNAPARPEGPALYDGRSYDALAHRALDVRPFLAIDAALREHGFRAPEIFRADAEAGLVLLEDLGGDGLLDAERRPILPRYEAAMECLAAMHAVDWPDTAEGAGGPHKVPPYDREALLVEISLFPDWFSRVRGERAFPSEDLEPFLAAWSGVLGRLDWTARTWVMRDFHSPNILWQDEAEGTDRIGIIDFQDALVGHPAYDVASLAQDARVPMSAEEEARLKRHYLEARRALGSFDEEGFDAAYAILGAQRATKVLGAFTRFAVVEGKPTYQRHREHVKGLLRRNLAHPAMADLKAWYDPYL</sequence>
<dbReference type="InterPro" id="IPR011009">
    <property type="entry name" value="Kinase-like_dom_sf"/>
</dbReference>
<evidence type="ECO:0000256" key="5">
    <source>
        <dbReference type="ARBA" id="ARBA00022694"/>
    </source>
</evidence>
<keyword evidence="4" id="KW-0963">Cytoplasm</keyword>
<proteinExistence type="inferred from homology"/>
<evidence type="ECO:0000256" key="2">
    <source>
        <dbReference type="ARBA" id="ARBA00007599"/>
    </source>
</evidence>
<organism evidence="12 13">
    <name type="scientific">Faunimonas pinastri</name>
    <dbReference type="NCBI Taxonomy" id="1855383"/>
    <lineage>
        <taxon>Bacteria</taxon>
        <taxon>Pseudomonadati</taxon>
        <taxon>Pseudomonadota</taxon>
        <taxon>Alphaproteobacteria</taxon>
        <taxon>Hyphomicrobiales</taxon>
        <taxon>Afifellaceae</taxon>
        <taxon>Faunimonas</taxon>
    </lineage>
</organism>
<dbReference type="InterPro" id="IPR002575">
    <property type="entry name" value="Aminoglycoside_PTrfase"/>
</dbReference>
<keyword evidence="5" id="KW-0819">tRNA processing</keyword>
<dbReference type="Gene3D" id="3.40.50.300">
    <property type="entry name" value="P-loop containing nucleotide triphosphate hydrolases"/>
    <property type="match status" value="1"/>
</dbReference>
<dbReference type="GO" id="GO:0005737">
    <property type="term" value="C:cytoplasm"/>
    <property type="evidence" value="ECO:0007669"/>
    <property type="project" value="UniProtKB-SubCell"/>
</dbReference>
<comment type="similarity">
    <text evidence="2">Belongs to the TsaE family.</text>
</comment>
<evidence type="ECO:0000256" key="1">
    <source>
        <dbReference type="ARBA" id="ARBA00004496"/>
    </source>
</evidence>
<evidence type="ECO:0000256" key="6">
    <source>
        <dbReference type="ARBA" id="ARBA00022723"/>
    </source>
</evidence>
<evidence type="ECO:0000256" key="10">
    <source>
        <dbReference type="ARBA" id="ARBA00032441"/>
    </source>
</evidence>
<dbReference type="Pfam" id="PF01636">
    <property type="entry name" value="APH"/>
    <property type="match status" value="1"/>
</dbReference>
<keyword evidence="9" id="KW-0460">Magnesium</keyword>
<evidence type="ECO:0000256" key="8">
    <source>
        <dbReference type="ARBA" id="ARBA00022840"/>
    </source>
</evidence>
<evidence type="ECO:0000256" key="4">
    <source>
        <dbReference type="ARBA" id="ARBA00022490"/>
    </source>
</evidence>
<accession>A0A1H9GJV5</accession>
<dbReference type="OrthoDB" id="9809275at2"/>
<evidence type="ECO:0000313" key="12">
    <source>
        <dbReference type="EMBL" id="SEQ50324.1"/>
    </source>
</evidence>
<dbReference type="NCBIfam" id="TIGR00150">
    <property type="entry name" value="T6A_YjeE"/>
    <property type="match status" value="1"/>
</dbReference>
<dbReference type="InterPro" id="IPR003442">
    <property type="entry name" value="T6A_TsaE"/>
</dbReference>
<dbReference type="SUPFAM" id="SSF52540">
    <property type="entry name" value="P-loop containing nucleoside triphosphate hydrolases"/>
    <property type="match status" value="1"/>
</dbReference>
<dbReference type="EMBL" id="FOFG01000005">
    <property type="protein sequence ID" value="SEQ50324.1"/>
    <property type="molecule type" value="Genomic_DNA"/>
</dbReference>
<dbReference type="RefSeq" id="WP_092496212.1">
    <property type="nucleotide sequence ID" value="NZ_FOFG01000005.1"/>
</dbReference>
<evidence type="ECO:0000256" key="3">
    <source>
        <dbReference type="ARBA" id="ARBA00019010"/>
    </source>
</evidence>
<name>A0A1H9GJV5_9HYPH</name>
<dbReference type="PANTHER" id="PTHR33540">
    <property type="entry name" value="TRNA THREONYLCARBAMOYLADENOSINE BIOSYNTHESIS PROTEIN TSAE"/>
    <property type="match status" value="1"/>
</dbReference>
<keyword evidence="7" id="KW-0547">Nucleotide-binding</keyword>
<evidence type="ECO:0000313" key="13">
    <source>
        <dbReference type="Proteomes" id="UP000199647"/>
    </source>
</evidence>
<dbReference type="Pfam" id="PF02367">
    <property type="entry name" value="TsaE"/>
    <property type="match status" value="1"/>
</dbReference>
<keyword evidence="13" id="KW-1185">Reference proteome</keyword>
<dbReference type="GO" id="GO:0002949">
    <property type="term" value="P:tRNA threonylcarbamoyladenosine modification"/>
    <property type="evidence" value="ECO:0007669"/>
    <property type="project" value="InterPro"/>
</dbReference>
<keyword evidence="6" id="KW-0479">Metal-binding</keyword>
<dbReference type="GO" id="GO:0005524">
    <property type="term" value="F:ATP binding"/>
    <property type="evidence" value="ECO:0007669"/>
    <property type="project" value="UniProtKB-KW"/>
</dbReference>
<evidence type="ECO:0000256" key="7">
    <source>
        <dbReference type="ARBA" id="ARBA00022741"/>
    </source>
</evidence>
<keyword evidence="8" id="KW-0067">ATP-binding</keyword>
<dbReference type="Gene3D" id="3.30.200.20">
    <property type="entry name" value="Phosphorylase Kinase, domain 1"/>
    <property type="match status" value="1"/>
</dbReference>
<feature type="domain" description="Aminoglycoside phosphotransferase" evidence="11">
    <location>
        <begin position="175"/>
        <end position="428"/>
    </location>
</feature>
<comment type="subcellular location">
    <subcellularLocation>
        <location evidence="1">Cytoplasm</location>
    </subcellularLocation>
</comment>
<dbReference type="AlphaFoldDB" id="A0A1H9GJV5"/>
<dbReference type="Proteomes" id="UP000199647">
    <property type="component" value="Unassembled WGS sequence"/>
</dbReference>
<protein>
    <recommendedName>
        <fullName evidence="3">tRNA threonylcarbamoyladenosine biosynthesis protein TsaE</fullName>
    </recommendedName>
    <alternativeName>
        <fullName evidence="10">t(6)A37 threonylcarbamoyladenosine biosynthesis protein TsaE</fullName>
    </alternativeName>
</protein>
<evidence type="ECO:0000256" key="9">
    <source>
        <dbReference type="ARBA" id="ARBA00022842"/>
    </source>
</evidence>
<dbReference type="InterPro" id="IPR027417">
    <property type="entry name" value="P-loop_NTPase"/>
</dbReference>
<dbReference type="GO" id="GO:0046872">
    <property type="term" value="F:metal ion binding"/>
    <property type="evidence" value="ECO:0007669"/>
    <property type="project" value="UniProtKB-KW"/>
</dbReference>
<dbReference type="Gene3D" id="3.90.1200.10">
    <property type="match status" value="1"/>
</dbReference>